<keyword evidence="3" id="KW-0997">Cell inner membrane</keyword>
<keyword evidence="14" id="KW-0961">Cell wall biogenesis/degradation</keyword>
<evidence type="ECO:0000256" key="5">
    <source>
        <dbReference type="ARBA" id="ARBA00022670"/>
    </source>
</evidence>
<organism evidence="17">
    <name type="scientific">hydrothermal vent metagenome</name>
    <dbReference type="NCBI Taxonomy" id="652676"/>
    <lineage>
        <taxon>unclassified sequences</taxon>
        <taxon>metagenomes</taxon>
        <taxon>ecological metagenomes</taxon>
    </lineage>
</organism>
<evidence type="ECO:0000256" key="13">
    <source>
        <dbReference type="ARBA" id="ARBA00023306"/>
    </source>
</evidence>
<dbReference type="SUPFAM" id="SSF56519">
    <property type="entry name" value="Penicillin binding protein dimerisation domain"/>
    <property type="match status" value="1"/>
</dbReference>
<evidence type="ECO:0000256" key="4">
    <source>
        <dbReference type="ARBA" id="ARBA00022618"/>
    </source>
</evidence>
<dbReference type="HAMAP" id="MF_02080">
    <property type="entry name" value="FtsI_transpept"/>
    <property type="match status" value="1"/>
</dbReference>
<protein>
    <submittedName>
        <fullName evidence="17">Cell division protein FtsI [Peptidoglycan synthetase]</fullName>
        <ecNumber evidence="17">2.4.1.129</ecNumber>
    </submittedName>
</protein>
<keyword evidence="17" id="KW-0328">Glycosyltransferase</keyword>
<sequence length="573" mass="62887">MSQLLQNRQKFYPRRHWFCFAVMLLGFMGLFARAFQVQVLESSQLRSEGEIRQIRTLPVKPVRGVITDRQGEILAVSTPLDAITADPRELRKAGPDLERLAAALKIPLNQINSKIDLPANKKFVYLRRHLPPDKAQQIQQLGIRGVTTQREYGRYYPAGTLVGHIVGFTDIDDHGQEGVERSFDNHLSGVEGQKRVLIDARHRVVEDIESVRSVHHGRKLNLSLDLRIQAAMRRHIRKAVLQNQAAGGSAVMLNCRTGEVLAMVNFPDFNPNDRADITAGNFKNRAVTDVFEPGSTIKPFTLSLALAKGVFTPDSRIMTGPGVHYVGGRRIQDVRDYGDLSFSEVLIKSSNIGAAKVALEMAPKELYDTLSAVGFGHTTGIELPGEQSGLLVNRERPVDHAWLSFGYGLSATLVQLARAYGVFATEGMLVPVTIRLETKTQAGIRVLPVDVARQITLMLERVVSEGTATRAVVPHYRVAGKTGTVHKIKPGGGYEKDRYRSLIAGFAPVSDPRFVLVVMIDDPKGGKHFGGEVAAPAFGNIMADALRLHRVAPDAPESTLEIAARRGGLATDA</sequence>
<gene>
    <name evidence="17" type="ORF">MGWOODY_XGa2426</name>
</gene>
<dbReference type="EC" id="2.4.1.129" evidence="17"/>
<dbReference type="GO" id="GO:0071555">
    <property type="term" value="P:cell wall organization"/>
    <property type="evidence" value="ECO:0007669"/>
    <property type="project" value="UniProtKB-KW"/>
</dbReference>
<dbReference type="GO" id="GO:0000917">
    <property type="term" value="P:division septum assembly"/>
    <property type="evidence" value="ECO:0007669"/>
    <property type="project" value="UniProtKB-KW"/>
</dbReference>
<evidence type="ECO:0000256" key="3">
    <source>
        <dbReference type="ARBA" id="ARBA00022519"/>
    </source>
</evidence>
<dbReference type="EMBL" id="CZRL01000064">
    <property type="protein sequence ID" value="CUS51702.1"/>
    <property type="molecule type" value="Genomic_DNA"/>
</dbReference>
<dbReference type="InterPro" id="IPR036138">
    <property type="entry name" value="PBP_dimer_sf"/>
</dbReference>
<evidence type="ECO:0000256" key="11">
    <source>
        <dbReference type="ARBA" id="ARBA00023136"/>
    </source>
</evidence>
<dbReference type="InterPro" id="IPR037532">
    <property type="entry name" value="FtsI_transpept"/>
</dbReference>
<keyword evidence="4 17" id="KW-0132">Cell division</keyword>
<dbReference type="InterPro" id="IPR001460">
    <property type="entry name" value="PCN-bd_Tpept"/>
</dbReference>
<keyword evidence="8" id="KW-0133">Cell shape</keyword>
<dbReference type="GO" id="GO:0008360">
    <property type="term" value="P:regulation of cell shape"/>
    <property type="evidence" value="ECO:0007669"/>
    <property type="project" value="UniProtKB-KW"/>
</dbReference>
<dbReference type="Pfam" id="PF00905">
    <property type="entry name" value="Transpeptidase"/>
    <property type="match status" value="1"/>
</dbReference>
<evidence type="ECO:0000256" key="9">
    <source>
        <dbReference type="ARBA" id="ARBA00022984"/>
    </source>
</evidence>
<dbReference type="Gene3D" id="3.90.1310.10">
    <property type="entry name" value="Penicillin-binding protein 2a (Domain 2)"/>
    <property type="match status" value="1"/>
</dbReference>
<evidence type="ECO:0000259" key="15">
    <source>
        <dbReference type="Pfam" id="PF00905"/>
    </source>
</evidence>
<dbReference type="InterPro" id="IPR050515">
    <property type="entry name" value="Beta-lactam/transpept"/>
</dbReference>
<keyword evidence="2" id="KW-1003">Cell membrane</keyword>
<accession>A0A160TU32</accession>
<dbReference type="InterPro" id="IPR005311">
    <property type="entry name" value="PBP_dimer"/>
</dbReference>
<evidence type="ECO:0000313" key="17">
    <source>
        <dbReference type="EMBL" id="CUS51702.1"/>
    </source>
</evidence>
<evidence type="ECO:0000256" key="14">
    <source>
        <dbReference type="ARBA" id="ARBA00023316"/>
    </source>
</evidence>
<proteinExistence type="inferred from homology"/>
<dbReference type="Gene3D" id="3.30.450.330">
    <property type="match status" value="1"/>
</dbReference>
<evidence type="ECO:0000256" key="8">
    <source>
        <dbReference type="ARBA" id="ARBA00022960"/>
    </source>
</evidence>
<dbReference type="SUPFAM" id="SSF56601">
    <property type="entry name" value="beta-lactamase/transpeptidase-like"/>
    <property type="match status" value="1"/>
</dbReference>
<feature type="domain" description="Penicillin-binding protein dimerisation" evidence="16">
    <location>
        <begin position="59"/>
        <end position="207"/>
    </location>
</feature>
<keyword evidence="7" id="KW-0378">Hydrolase</keyword>
<evidence type="ECO:0000256" key="7">
    <source>
        <dbReference type="ARBA" id="ARBA00022801"/>
    </source>
</evidence>
<evidence type="ECO:0000256" key="12">
    <source>
        <dbReference type="ARBA" id="ARBA00023210"/>
    </source>
</evidence>
<dbReference type="Gene3D" id="3.40.710.10">
    <property type="entry name" value="DD-peptidase/beta-lactamase superfamily"/>
    <property type="match status" value="1"/>
</dbReference>
<feature type="domain" description="Penicillin-binding protein transpeptidase" evidence="15">
    <location>
        <begin position="248"/>
        <end position="542"/>
    </location>
</feature>
<dbReference type="GO" id="GO:0008233">
    <property type="term" value="F:peptidase activity"/>
    <property type="evidence" value="ECO:0007669"/>
    <property type="project" value="UniProtKB-KW"/>
</dbReference>
<keyword evidence="12" id="KW-0717">Septation</keyword>
<keyword evidence="11" id="KW-0472">Membrane</keyword>
<evidence type="ECO:0000256" key="2">
    <source>
        <dbReference type="ARBA" id="ARBA00022475"/>
    </source>
</evidence>
<dbReference type="GO" id="GO:0008658">
    <property type="term" value="F:penicillin binding"/>
    <property type="evidence" value="ECO:0007669"/>
    <property type="project" value="InterPro"/>
</dbReference>
<dbReference type="GO" id="GO:0006508">
    <property type="term" value="P:proteolysis"/>
    <property type="evidence" value="ECO:0007669"/>
    <property type="project" value="UniProtKB-KW"/>
</dbReference>
<dbReference type="Gene3D" id="1.10.150.770">
    <property type="match status" value="1"/>
</dbReference>
<keyword evidence="17" id="KW-0808">Transferase</keyword>
<keyword evidence="9" id="KW-0573">Peptidoglycan synthesis</keyword>
<reference evidence="17" key="1">
    <citation type="submission" date="2015-10" db="EMBL/GenBank/DDBJ databases">
        <authorList>
            <person name="Gilbert D.G."/>
        </authorList>
    </citation>
    <scope>NUCLEOTIDE SEQUENCE</scope>
</reference>
<comment type="subcellular location">
    <subcellularLocation>
        <location evidence="1">Membrane</location>
    </subcellularLocation>
</comment>
<evidence type="ECO:0000259" key="16">
    <source>
        <dbReference type="Pfam" id="PF03717"/>
    </source>
</evidence>
<dbReference type="GO" id="GO:0005886">
    <property type="term" value="C:plasma membrane"/>
    <property type="evidence" value="ECO:0007669"/>
    <property type="project" value="InterPro"/>
</dbReference>
<dbReference type="Pfam" id="PF03717">
    <property type="entry name" value="PBP_dimer"/>
    <property type="match status" value="1"/>
</dbReference>
<evidence type="ECO:0000256" key="6">
    <source>
        <dbReference type="ARBA" id="ARBA00022692"/>
    </source>
</evidence>
<dbReference type="AlphaFoldDB" id="A0A160TU32"/>
<dbReference type="InterPro" id="IPR012338">
    <property type="entry name" value="Beta-lactam/transpept-like"/>
</dbReference>
<dbReference type="PANTHER" id="PTHR30627:SF1">
    <property type="entry name" value="PEPTIDOGLYCAN D,D-TRANSPEPTIDASE FTSI"/>
    <property type="match status" value="1"/>
</dbReference>
<dbReference type="GO" id="GO:0009252">
    <property type="term" value="P:peptidoglycan biosynthetic process"/>
    <property type="evidence" value="ECO:0007669"/>
    <property type="project" value="UniProtKB-KW"/>
</dbReference>
<name>A0A160TU32_9ZZZZ</name>
<dbReference type="GO" id="GO:0008955">
    <property type="term" value="F:peptidoglycan glycosyltransferase activity"/>
    <property type="evidence" value="ECO:0007669"/>
    <property type="project" value="InterPro"/>
</dbReference>
<keyword evidence="6" id="KW-0812">Transmembrane</keyword>
<evidence type="ECO:0000256" key="1">
    <source>
        <dbReference type="ARBA" id="ARBA00004370"/>
    </source>
</evidence>
<keyword evidence="5" id="KW-0645">Protease</keyword>
<keyword evidence="13" id="KW-0131">Cell cycle</keyword>
<keyword evidence="10" id="KW-1133">Transmembrane helix</keyword>
<evidence type="ECO:0000256" key="10">
    <source>
        <dbReference type="ARBA" id="ARBA00022989"/>
    </source>
</evidence>
<dbReference type="PANTHER" id="PTHR30627">
    <property type="entry name" value="PEPTIDOGLYCAN D,D-TRANSPEPTIDASE"/>
    <property type="match status" value="1"/>
</dbReference>